<dbReference type="GO" id="GO:0016829">
    <property type="term" value="F:lyase activity"/>
    <property type="evidence" value="ECO:0007669"/>
    <property type="project" value="UniProtKB-KW"/>
</dbReference>
<dbReference type="EC" id="3.4.-.-" evidence="8"/>
<dbReference type="GO" id="GO:0106300">
    <property type="term" value="P:protein-DNA covalent cross-linking repair"/>
    <property type="evidence" value="ECO:0007669"/>
    <property type="project" value="InterPro"/>
</dbReference>
<dbReference type="AlphaFoldDB" id="A0A0G1RC50"/>
<keyword evidence="5" id="KW-0190">Covalent protein-DNA linkage</keyword>
<dbReference type="GO" id="GO:0008233">
    <property type="term" value="F:peptidase activity"/>
    <property type="evidence" value="ECO:0007669"/>
    <property type="project" value="UniProtKB-KW"/>
</dbReference>
<dbReference type="GO" id="GO:0003697">
    <property type="term" value="F:single-stranded DNA binding"/>
    <property type="evidence" value="ECO:0007669"/>
    <property type="project" value="InterPro"/>
</dbReference>
<evidence type="ECO:0000313" key="9">
    <source>
        <dbReference type="EMBL" id="KKU54874.1"/>
    </source>
</evidence>
<evidence type="ECO:0000256" key="5">
    <source>
        <dbReference type="ARBA" id="ARBA00023124"/>
    </source>
</evidence>
<dbReference type="Pfam" id="PF02586">
    <property type="entry name" value="SRAP"/>
    <property type="match status" value="1"/>
</dbReference>
<comment type="similarity">
    <text evidence="1 8">Belongs to the SOS response-associated peptidase family.</text>
</comment>
<dbReference type="SUPFAM" id="SSF143081">
    <property type="entry name" value="BB1717-like"/>
    <property type="match status" value="1"/>
</dbReference>
<keyword evidence="3" id="KW-0227">DNA damage</keyword>
<dbReference type="Gene3D" id="3.90.1680.10">
    <property type="entry name" value="SOS response associated peptidase-like"/>
    <property type="match status" value="1"/>
</dbReference>
<protein>
    <recommendedName>
        <fullName evidence="8">Abasic site processing protein</fullName>
        <ecNumber evidence="8">3.4.-.-</ecNumber>
    </recommendedName>
</protein>
<evidence type="ECO:0000256" key="2">
    <source>
        <dbReference type="ARBA" id="ARBA00022670"/>
    </source>
</evidence>
<name>A0A0G1RC50_9BACT</name>
<evidence type="ECO:0000256" key="8">
    <source>
        <dbReference type="RuleBase" id="RU364100"/>
    </source>
</evidence>
<dbReference type="Proteomes" id="UP000034607">
    <property type="component" value="Unassembled WGS sequence"/>
</dbReference>
<dbReference type="PANTHER" id="PTHR13604:SF0">
    <property type="entry name" value="ABASIC SITE PROCESSING PROTEIN HMCES"/>
    <property type="match status" value="1"/>
</dbReference>
<gene>
    <name evidence="9" type="ORF">UX78_C0031G0002</name>
</gene>
<evidence type="ECO:0000256" key="7">
    <source>
        <dbReference type="ARBA" id="ARBA00023239"/>
    </source>
</evidence>
<comment type="caution">
    <text evidence="9">The sequence shown here is derived from an EMBL/GenBank/DDBJ whole genome shotgun (WGS) entry which is preliminary data.</text>
</comment>
<keyword evidence="2 8" id="KW-0645">Protease</keyword>
<dbReference type="InterPro" id="IPR036590">
    <property type="entry name" value="SRAP-like"/>
</dbReference>
<dbReference type="GO" id="GO:0006508">
    <property type="term" value="P:proteolysis"/>
    <property type="evidence" value="ECO:0007669"/>
    <property type="project" value="UniProtKB-KW"/>
</dbReference>
<evidence type="ECO:0000313" key="10">
    <source>
        <dbReference type="Proteomes" id="UP000034607"/>
    </source>
</evidence>
<accession>A0A0G1RC50</accession>
<evidence type="ECO:0000256" key="1">
    <source>
        <dbReference type="ARBA" id="ARBA00008136"/>
    </source>
</evidence>
<proteinExistence type="inferred from homology"/>
<evidence type="ECO:0000256" key="4">
    <source>
        <dbReference type="ARBA" id="ARBA00022801"/>
    </source>
</evidence>
<keyword evidence="6" id="KW-0238">DNA-binding</keyword>
<reference evidence="9 10" key="1">
    <citation type="journal article" date="2015" name="Nature">
        <title>rRNA introns, odd ribosomes, and small enigmatic genomes across a large radiation of phyla.</title>
        <authorList>
            <person name="Brown C.T."/>
            <person name="Hug L.A."/>
            <person name="Thomas B.C."/>
            <person name="Sharon I."/>
            <person name="Castelle C.J."/>
            <person name="Singh A."/>
            <person name="Wilkins M.J."/>
            <person name="Williams K.H."/>
            <person name="Banfield J.F."/>
        </authorList>
    </citation>
    <scope>NUCLEOTIDE SEQUENCE [LARGE SCALE GENOMIC DNA]</scope>
</reference>
<dbReference type="PANTHER" id="PTHR13604">
    <property type="entry name" value="DC12-RELATED"/>
    <property type="match status" value="1"/>
</dbReference>
<keyword evidence="4 8" id="KW-0378">Hydrolase</keyword>
<sequence length="226" mass="26295">MLMCGRYGFIPGKDFYDRFEITNRDFDLQTSYNVAPGRTMPVVVMNSPKKITLMRWGLIPFWAKDPRIGYRTINARAEDVSNRPSYRRAFRNQRCLVPASGFYEWKAGEKKKTPYYFRKKGGEMMAFAGLFDIWKDGEGQEHKTYTIITTAAGKLLKEVHDRMPVILSKESEDIWADNIKYTGEELRDLMKPDEKNELIGYEVATRVNNTANDYPELIDQIKKGDF</sequence>
<dbReference type="InterPro" id="IPR003738">
    <property type="entry name" value="SRAP"/>
</dbReference>
<organism evidence="9 10">
    <name type="scientific">Candidatus Amesbacteria bacterium GW2011_GWA2_47_11</name>
    <dbReference type="NCBI Taxonomy" id="1618357"/>
    <lineage>
        <taxon>Bacteria</taxon>
        <taxon>Candidatus Amesiibacteriota</taxon>
    </lineage>
</organism>
<evidence type="ECO:0000256" key="6">
    <source>
        <dbReference type="ARBA" id="ARBA00023125"/>
    </source>
</evidence>
<dbReference type="PATRIC" id="fig|1618357.3.peg.1018"/>
<keyword evidence="7" id="KW-0456">Lyase</keyword>
<dbReference type="EMBL" id="LCNM01000031">
    <property type="protein sequence ID" value="KKU54874.1"/>
    <property type="molecule type" value="Genomic_DNA"/>
</dbReference>
<evidence type="ECO:0000256" key="3">
    <source>
        <dbReference type="ARBA" id="ARBA00022763"/>
    </source>
</evidence>